<name>A0A1F5FJV8_9BACT</name>
<dbReference type="InterPro" id="IPR002716">
    <property type="entry name" value="PIN_dom"/>
</dbReference>
<comment type="caution">
    <text evidence="2">The sequence shown here is derived from an EMBL/GenBank/DDBJ whole genome shotgun (WGS) entry which is preliminary data.</text>
</comment>
<dbReference type="Pfam" id="PF01850">
    <property type="entry name" value="PIN"/>
    <property type="match status" value="1"/>
</dbReference>
<reference evidence="2 3" key="1">
    <citation type="journal article" date="2016" name="Nat. Commun.">
        <title>Thousands of microbial genomes shed light on interconnected biogeochemical processes in an aquifer system.</title>
        <authorList>
            <person name="Anantharaman K."/>
            <person name="Brown C.T."/>
            <person name="Hug L.A."/>
            <person name="Sharon I."/>
            <person name="Castelle C.J."/>
            <person name="Probst A.J."/>
            <person name="Thomas B.C."/>
            <person name="Singh A."/>
            <person name="Wilkins M.J."/>
            <person name="Karaoz U."/>
            <person name="Brodie E.L."/>
            <person name="Williams K.H."/>
            <person name="Hubbard S.S."/>
            <person name="Banfield J.F."/>
        </authorList>
    </citation>
    <scope>NUCLEOTIDE SEQUENCE [LARGE SCALE GENOMIC DNA]</scope>
</reference>
<sequence length="137" mass="15903">MNTNKVILDTNALLHHFLDDIPEQTKQVASLLHQARLHQLEILVPQIVIFELYYALDKYYHLDKSDIIDKLKTLVSTDYLRVEARHTLLSALKLHANTDQLSLPDCFLFSLSLNTNTPIFTFDQKLKKAIQKNARFL</sequence>
<dbReference type="EMBL" id="MFAM01000007">
    <property type="protein sequence ID" value="OGD79850.1"/>
    <property type="molecule type" value="Genomic_DNA"/>
</dbReference>
<proteinExistence type="predicted"/>
<accession>A0A1F5FJV8</accession>
<protein>
    <recommendedName>
        <fullName evidence="1">PIN domain-containing protein</fullName>
    </recommendedName>
</protein>
<dbReference type="AlphaFoldDB" id="A0A1F5FJV8"/>
<dbReference type="SUPFAM" id="SSF88723">
    <property type="entry name" value="PIN domain-like"/>
    <property type="match status" value="1"/>
</dbReference>
<dbReference type="SMART" id="SM00670">
    <property type="entry name" value="PINc"/>
    <property type="match status" value="1"/>
</dbReference>
<dbReference type="Gene3D" id="3.40.50.1010">
    <property type="entry name" value="5'-nuclease"/>
    <property type="match status" value="1"/>
</dbReference>
<evidence type="ECO:0000259" key="1">
    <source>
        <dbReference type="SMART" id="SM00670"/>
    </source>
</evidence>
<dbReference type="PANTHER" id="PTHR39664">
    <property type="match status" value="1"/>
</dbReference>
<gene>
    <name evidence="2" type="ORF">A2368_04705</name>
</gene>
<dbReference type="InterPro" id="IPR029060">
    <property type="entry name" value="PIN-like_dom_sf"/>
</dbReference>
<feature type="domain" description="PIN" evidence="1">
    <location>
        <begin position="4"/>
        <end position="128"/>
    </location>
</feature>
<dbReference type="PANTHER" id="PTHR39664:SF2">
    <property type="entry name" value="NUCLEIC ACID-BINDING PROTEIN, CONTAINING PIN DOMAIN-RELATED"/>
    <property type="match status" value="1"/>
</dbReference>
<dbReference type="Proteomes" id="UP000176682">
    <property type="component" value="Unassembled WGS sequence"/>
</dbReference>
<evidence type="ECO:0000313" key="2">
    <source>
        <dbReference type="EMBL" id="OGD79850.1"/>
    </source>
</evidence>
<organism evidence="2 3">
    <name type="scientific">Candidatus Collierbacteria bacterium RIFOXYB1_FULL_49_13</name>
    <dbReference type="NCBI Taxonomy" id="1817728"/>
    <lineage>
        <taxon>Bacteria</taxon>
        <taxon>Candidatus Collieribacteriota</taxon>
    </lineage>
</organism>
<evidence type="ECO:0000313" key="3">
    <source>
        <dbReference type="Proteomes" id="UP000176682"/>
    </source>
</evidence>